<gene>
    <name evidence="2" type="ORF">NDU88_003223</name>
</gene>
<reference evidence="2" key="1">
    <citation type="journal article" date="2022" name="bioRxiv">
        <title>Sequencing and chromosome-scale assembly of the giantPleurodeles waltlgenome.</title>
        <authorList>
            <person name="Brown T."/>
            <person name="Elewa A."/>
            <person name="Iarovenko S."/>
            <person name="Subramanian E."/>
            <person name="Araus A.J."/>
            <person name="Petzold A."/>
            <person name="Susuki M."/>
            <person name="Suzuki K.-i.T."/>
            <person name="Hayashi T."/>
            <person name="Toyoda A."/>
            <person name="Oliveira C."/>
            <person name="Osipova E."/>
            <person name="Leigh N.D."/>
            <person name="Simon A."/>
            <person name="Yun M.H."/>
        </authorList>
    </citation>
    <scope>NUCLEOTIDE SEQUENCE</scope>
    <source>
        <strain evidence="2">20211129_DDA</strain>
        <tissue evidence="2">Liver</tissue>
    </source>
</reference>
<accession>A0AAV7T548</accession>
<dbReference type="AlphaFoldDB" id="A0AAV7T548"/>
<protein>
    <recommendedName>
        <fullName evidence="4">Secreted protein</fullName>
    </recommendedName>
</protein>
<evidence type="ECO:0008006" key="4">
    <source>
        <dbReference type="Google" id="ProtNLM"/>
    </source>
</evidence>
<evidence type="ECO:0000313" key="2">
    <source>
        <dbReference type="EMBL" id="KAJ1171360.1"/>
    </source>
</evidence>
<keyword evidence="3" id="KW-1185">Reference proteome</keyword>
<sequence>MRLGAVRGGPCLAISCGYLLCSDPELVPRLPWRWICGSFGLPDVYDPPAGGRDGSGAPEHPVAFGGGYLTCVPLSRGSDRDHGLGTASDDGEEWGPR</sequence>
<feature type="region of interest" description="Disordered" evidence="1">
    <location>
        <begin position="76"/>
        <end position="97"/>
    </location>
</feature>
<name>A0AAV7T548_PLEWA</name>
<evidence type="ECO:0000313" key="3">
    <source>
        <dbReference type="Proteomes" id="UP001066276"/>
    </source>
</evidence>
<proteinExistence type="predicted"/>
<dbReference type="EMBL" id="JANPWB010000007">
    <property type="protein sequence ID" value="KAJ1171360.1"/>
    <property type="molecule type" value="Genomic_DNA"/>
</dbReference>
<dbReference type="Proteomes" id="UP001066276">
    <property type="component" value="Chromosome 4_1"/>
</dbReference>
<organism evidence="2 3">
    <name type="scientific">Pleurodeles waltl</name>
    <name type="common">Iberian ribbed newt</name>
    <dbReference type="NCBI Taxonomy" id="8319"/>
    <lineage>
        <taxon>Eukaryota</taxon>
        <taxon>Metazoa</taxon>
        <taxon>Chordata</taxon>
        <taxon>Craniata</taxon>
        <taxon>Vertebrata</taxon>
        <taxon>Euteleostomi</taxon>
        <taxon>Amphibia</taxon>
        <taxon>Batrachia</taxon>
        <taxon>Caudata</taxon>
        <taxon>Salamandroidea</taxon>
        <taxon>Salamandridae</taxon>
        <taxon>Pleurodelinae</taxon>
        <taxon>Pleurodeles</taxon>
    </lineage>
</organism>
<evidence type="ECO:0000256" key="1">
    <source>
        <dbReference type="SAM" id="MobiDB-lite"/>
    </source>
</evidence>
<comment type="caution">
    <text evidence="2">The sequence shown here is derived from an EMBL/GenBank/DDBJ whole genome shotgun (WGS) entry which is preliminary data.</text>
</comment>